<keyword evidence="7" id="KW-0472">Membrane</keyword>
<evidence type="ECO:0000256" key="4">
    <source>
        <dbReference type="ARBA" id="ARBA00022840"/>
    </source>
</evidence>
<keyword evidence="6" id="KW-1278">Translocase</keyword>
<evidence type="ECO:0000256" key="5">
    <source>
        <dbReference type="ARBA" id="ARBA00022842"/>
    </source>
</evidence>
<reference evidence="8" key="2">
    <citation type="submission" date="2015-03" db="UniProtKB">
        <authorList>
            <consortium name="EnsemblPlants"/>
        </authorList>
    </citation>
    <scope>IDENTIFICATION</scope>
</reference>
<keyword evidence="4" id="KW-0067">ATP-binding</keyword>
<accession>A0A0D3D345</accession>
<reference evidence="8 9" key="1">
    <citation type="journal article" date="2014" name="Genome Biol.">
        <title>Transcriptome and methylome profiling reveals relics of genome dominance in the mesopolyploid Brassica oleracea.</title>
        <authorList>
            <person name="Parkin I.A."/>
            <person name="Koh C."/>
            <person name="Tang H."/>
            <person name="Robinson S.J."/>
            <person name="Kagale S."/>
            <person name="Clarke W.E."/>
            <person name="Town C.D."/>
            <person name="Nixon J."/>
            <person name="Krishnakumar V."/>
            <person name="Bidwell S.L."/>
            <person name="Denoeud F."/>
            <person name="Belcram H."/>
            <person name="Links M.G."/>
            <person name="Just J."/>
            <person name="Clarke C."/>
            <person name="Bender T."/>
            <person name="Huebert T."/>
            <person name="Mason A.S."/>
            <person name="Pires J.C."/>
            <person name="Barker G."/>
            <person name="Moore J."/>
            <person name="Walley P.G."/>
            <person name="Manoli S."/>
            <person name="Batley J."/>
            <person name="Edwards D."/>
            <person name="Nelson M.N."/>
            <person name="Wang X."/>
            <person name="Paterson A.H."/>
            <person name="King G."/>
            <person name="Bancroft I."/>
            <person name="Chalhoub B."/>
            <person name="Sharpe A.G."/>
        </authorList>
    </citation>
    <scope>NUCLEOTIDE SEQUENCE</scope>
    <source>
        <strain evidence="8 9">cv. TO1000</strain>
    </source>
</reference>
<dbReference type="eggNOG" id="KOG0209">
    <property type="taxonomic scope" value="Eukaryota"/>
</dbReference>
<keyword evidence="3" id="KW-0547">Nucleotide-binding</keyword>
<name>A0A0D3D345_BRAOL</name>
<dbReference type="GO" id="GO:0006874">
    <property type="term" value="P:intracellular calcium ion homeostasis"/>
    <property type="evidence" value="ECO:0007669"/>
    <property type="project" value="TreeGrafter"/>
</dbReference>
<proteinExistence type="predicted"/>
<keyword evidence="2" id="KW-0479">Metal-binding</keyword>
<dbReference type="GO" id="GO:0019829">
    <property type="term" value="F:ATPase-coupled monoatomic cation transmembrane transporter activity"/>
    <property type="evidence" value="ECO:0007669"/>
    <property type="project" value="TreeGrafter"/>
</dbReference>
<evidence type="ECO:0000256" key="6">
    <source>
        <dbReference type="ARBA" id="ARBA00022967"/>
    </source>
</evidence>
<protein>
    <submittedName>
        <fullName evidence="8">Uncharacterized protein</fullName>
    </submittedName>
</protein>
<organism evidence="8 9">
    <name type="scientific">Brassica oleracea var. oleracea</name>
    <dbReference type="NCBI Taxonomy" id="109376"/>
    <lineage>
        <taxon>Eukaryota</taxon>
        <taxon>Viridiplantae</taxon>
        <taxon>Streptophyta</taxon>
        <taxon>Embryophyta</taxon>
        <taxon>Tracheophyta</taxon>
        <taxon>Spermatophyta</taxon>
        <taxon>Magnoliopsida</taxon>
        <taxon>eudicotyledons</taxon>
        <taxon>Gunneridae</taxon>
        <taxon>Pentapetalae</taxon>
        <taxon>rosids</taxon>
        <taxon>malvids</taxon>
        <taxon>Brassicales</taxon>
        <taxon>Brassicaceae</taxon>
        <taxon>Brassiceae</taxon>
        <taxon>Brassica</taxon>
    </lineage>
</organism>
<evidence type="ECO:0000313" key="8">
    <source>
        <dbReference type="EnsemblPlants" id="Bo7g011470.1"/>
    </source>
</evidence>
<feature type="transmembrane region" description="Helical" evidence="7">
    <location>
        <begin position="28"/>
        <end position="48"/>
    </location>
</feature>
<dbReference type="PANTHER" id="PTHR45630:SF13">
    <property type="entry name" value="CATION-TRANSPORTING ATPASE"/>
    <property type="match status" value="1"/>
</dbReference>
<comment type="subcellular location">
    <subcellularLocation>
        <location evidence="1">Membrane</location>
        <topology evidence="1">Multi-pass membrane protein</topology>
    </subcellularLocation>
</comment>
<keyword evidence="7" id="KW-0812">Transmembrane</keyword>
<dbReference type="PANTHER" id="PTHR45630">
    <property type="entry name" value="CATION-TRANSPORTING ATPASE-RELATED"/>
    <property type="match status" value="1"/>
</dbReference>
<evidence type="ECO:0000256" key="1">
    <source>
        <dbReference type="ARBA" id="ARBA00004141"/>
    </source>
</evidence>
<sequence length="249" mass="27748">MSSFHVGGKVVDKVDLCGKKHWAWPLDVWPFSILYATWLATIVPNVYFIDAMIGFGSCFSLCGLWISSVLSSLARFMMADACLCIDSQVNSIIQADACKVTPAKFSGSKKVVPLHFRSQFVHTIHASHIRANNGRLKTLNNLRQVRVDSQTVMVYRCGRWAKLLGTNLLPGDVVSIGRLSTHTGGEDKTVPADMVLLFLAHELLEMLCHDILEKLLPEKRPSHQWITTTASFHARGYTSPLRTIVSPRN</sequence>
<keyword evidence="9" id="KW-1185">Reference proteome</keyword>
<dbReference type="HOGENOM" id="CLU_1117059_0_0_1"/>
<dbReference type="GO" id="GO:0005789">
    <property type="term" value="C:endoplasmic reticulum membrane"/>
    <property type="evidence" value="ECO:0007669"/>
    <property type="project" value="TreeGrafter"/>
</dbReference>
<evidence type="ECO:0000256" key="3">
    <source>
        <dbReference type="ARBA" id="ARBA00022741"/>
    </source>
</evidence>
<evidence type="ECO:0000256" key="2">
    <source>
        <dbReference type="ARBA" id="ARBA00022723"/>
    </source>
</evidence>
<dbReference type="STRING" id="109376.A0A0D3D345"/>
<dbReference type="GO" id="GO:0005524">
    <property type="term" value="F:ATP binding"/>
    <property type="evidence" value="ECO:0007669"/>
    <property type="project" value="UniProtKB-KW"/>
</dbReference>
<dbReference type="Proteomes" id="UP000032141">
    <property type="component" value="Chromosome C7"/>
</dbReference>
<evidence type="ECO:0000313" key="9">
    <source>
        <dbReference type="Proteomes" id="UP000032141"/>
    </source>
</evidence>
<keyword evidence="5" id="KW-0460">Magnesium</keyword>
<dbReference type="Gramene" id="Bo7g011470.1">
    <property type="protein sequence ID" value="Bo7g011470.1"/>
    <property type="gene ID" value="Bo7g011470"/>
</dbReference>
<feature type="transmembrane region" description="Helical" evidence="7">
    <location>
        <begin position="55"/>
        <end position="78"/>
    </location>
</feature>
<dbReference type="EnsemblPlants" id="Bo7g011470.1">
    <property type="protein sequence ID" value="Bo7g011470.1"/>
    <property type="gene ID" value="Bo7g011470"/>
</dbReference>
<dbReference type="GO" id="GO:0046872">
    <property type="term" value="F:metal ion binding"/>
    <property type="evidence" value="ECO:0007669"/>
    <property type="project" value="UniProtKB-KW"/>
</dbReference>
<dbReference type="Gene3D" id="2.70.150.10">
    <property type="entry name" value="Calcium-transporting ATPase, cytoplasmic transduction domain A"/>
    <property type="match status" value="1"/>
</dbReference>
<dbReference type="InterPro" id="IPR006544">
    <property type="entry name" value="P-type_TPase_V"/>
</dbReference>
<dbReference type="GO" id="GO:0015662">
    <property type="term" value="F:P-type ion transporter activity"/>
    <property type="evidence" value="ECO:0007669"/>
    <property type="project" value="TreeGrafter"/>
</dbReference>
<dbReference type="AlphaFoldDB" id="A0A0D3D345"/>
<keyword evidence="7" id="KW-1133">Transmembrane helix</keyword>
<evidence type="ECO:0000256" key="7">
    <source>
        <dbReference type="SAM" id="Phobius"/>
    </source>
</evidence>